<keyword evidence="16 26" id="KW-0472">Membrane</keyword>
<comment type="function">
    <text evidence="22">Forms the spikes present at the surface of the virion together with Glycoprotein N. They are able to attach the virion to a cell receptor and to promote fusion of membranes after endocytosis of the virion. Probable class II fusion protein.</text>
</comment>
<keyword evidence="19" id="KW-1038">Host endoplasmic reticulum</keyword>
<keyword evidence="14" id="KW-1043">Host membrane</keyword>
<evidence type="ECO:0000256" key="25">
    <source>
        <dbReference type="ARBA" id="ARBA00046519"/>
    </source>
</evidence>
<dbReference type="InterPro" id="IPR005167">
    <property type="entry name" value="Bunya_G1"/>
</dbReference>
<organism evidence="28">
    <name type="scientific">Tomato spotted wilt virus</name>
    <name type="common">TSWV</name>
    <dbReference type="NCBI Taxonomy" id="3052585"/>
    <lineage>
        <taxon>Viruses</taxon>
        <taxon>Riboviria</taxon>
        <taxon>Orthornavirae</taxon>
        <taxon>Negarnaviricota</taxon>
        <taxon>Polyploviricotina</taxon>
        <taxon>Bunyaviricetes</taxon>
        <taxon>Elliovirales</taxon>
        <taxon>Tospoviridae</taxon>
        <taxon>Orthotospovirus</taxon>
    </lineage>
</organism>
<protein>
    <recommendedName>
        <fullName evidence="5">Envelopment polyprotein</fullName>
    </recommendedName>
    <alternativeName>
        <fullName evidence="21">M polyprotein</fullName>
    </alternativeName>
</protein>
<keyword evidence="18" id="KW-0325">Glycoprotein</keyword>
<evidence type="ECO:0000256" key="6">
    <source>
        <dbReference type="ARBA" id="ARBA00022506"/>
    </source>
</evidence>
<evidence type="ECO:0000256" key="21">
    <source>
        <dbReference type="ARBA" id="ARBA00031199"/>
    </source>
</evidence>
<keyword evidence="17" id="KW-1015">Disulfide bond</keyword>
<gene>
    <name evidence="28" type="primary">Gn/Gc</name>
</gene>
<evidence type="ECO:0000256" key="23">
    <source>
        <dbReference type="ARBA" id="ARBA00046024"/>
    </source>
</evidence>
<evidence type="ECO:0000256" key="10">
    <source>
        <dbReference type="ARBA" id="ARBA00022692"/>
    </source>
</evidence>
<name>A0A7S5L8W4_TSWV</name>
<keyword evidence="11" id="KW-1161">Viral attachment to host cell</keyword>
<evidence type="ECO:0000256" key="17">
    <source>
        <dbReference type="ARBA" id="ARBA00023157"/>
    </source>
</evidence>
<evidence type="ECO:0000256" key="12">
    <source>
        <dbReference type="ARBA" id="ARBA00022812"/>
    </source>
</evidence>
<dbReference type="GO" id="GO:0044178">
    <property type="term" value="C:host cell Golgi membrane"/>
    <property type="evidence" value="ECO:0007669"/>
    <property type="project" value="UniProtKB-SubCell"/>
</dbReference>
<keyword evidence="9" id="KW-1162">Viral penetration into host cytoplasm</keyword>
<evidence type="ECO:0000256" key="20">
    <source>
        <dbReference type="ARBA" id="ARBA00023296"/>
    </source>
</evidence>
<organismHost>
    <name type="scientific">Frankliniella occidentalis</name>
    <name type="common">Western flower thrips</name>
    <name type="synonym">Euthrips occidentalis</name>
    <dbReference type="NCBI Taxonomy" id="133901"/>
</organismHost>
<feature type="transmembrane region" description="Helical" evidence="26">
    <location>
        <begin position="316"/>
        <end position="336"/>
    </location>
</feature>
<keyword evidence="20" id="KW-1160">Virus entry into host cell</keyword>
<dbReference type="GO" id="GO:0046718">
    <property type="term" value="P:symbiont entry into host cell"/>
    <property type="evidence" value="ECO:0007669"/>
    <property type="project" value="UniProtKB-KW"/>
</dbReference>
<keyword evidence="12" id="KW-1040">Host Golgi apparatus</keyword>
<keyword evidence="13" id="KW-0946">Virion</keyword>
<evidence type="ECO:0000256" key="2">
    <source>
        <dbReference type="ARBA" id="ARBA00004482"/>
    </source>
</evidence>
<evidence type="ECO:0000256" key="7">
    <source>
        <dbReference type="ARBA" id="ARBA00022510"/>
    </source>
</evidence>
<dbReference type="GO" id="GO:0044003">
    <property type="term" value="P:symbiont-mediated perturbation of host process"/>
    <property type="evidence" value="ECO:0007669"/>
    <property type="project" value="InterPro"/>
</dbReference>
<keyword evidence="6" id="KW-1168">Fusion of virus membrane with host membrane</keyword>
<evidence type="ECO:0000256" key="3">
    <source>
        <dbReference type="ARBA" id="ARBA00004563"/>
    </source>
</evidence>
<dbReference type="EMBL" id="MK977649">
    <property type="protein sequence ID" value="QGZ12975.1"/>
    <property type="molecule type" value="Genomic_RNA"/>
</dbReference>
<evidence type="ECO:0000256" key="15">
    <source>
        <dbReference type="ARBA" id="ARBA00022989"/>
    </source>
</evidence>
<keyword evidence="10 26" id="KW-0812">Transmembrane</keyword>
<evidence type="ECO:0000256" key="19">
    <source>
        <dbReference type="ARBA" id="ARBA00023184"/>
    </source>
</evidence>
<evidence type="ECO:0000256" key="26">
    <source>
        <dbReference type="SAM" id="Phobius"/>
    </source>
</evidence>
<accession>A0A7S5L8W4</accession>
<keyword evidence="7" id="KW-1170">Fusion of virus membrane with host endosomal membrane</keyword>
<feature type="transmembrane region" description="Helical" evidence="26">
    <location>
        <begin position="348"/>
        <end position="369"/>
    </location>
</feature>
<evidence type="ECO:0000256" key="8">
    <source>
        <dbReference type="ARBA" id="ARBA00022581"/>
    </source>
</evidence>
<evidence type="ECO:0000256" key="4">
    <source>
        <dbReference type="ARBA" id="ARBA00008993"/>
    </source>
</evidence>
<keyword evidence="15 26" id="KW-1133">Transmembrane helix</keyword>
<evidence type="ECO:0000256" key="18">
    <source>
        <dbReference type="ARBA" id="ARBA00023180"/>
    </source>
</evidence>
<evidence type="ECO:0000256" key="16">
    <source>
        <dbReference type="ARBA" id="ARBA00023136"/>
    </source>
</evidence>
<evidence type="ECO:0000256" key="11">
    <source>
        <dbReference type="ARBA" id="ARBA00022804"/>
    </source>
</evidence>
<comment type="function">
    <text evidence="23">Forms the spikes present at the surface of the virion together with Glycoprotein C. They are able to attach the virion to a cell receptor and to promote fusion of membranes after endocytosis of the virion. Plays a role in virus binding and/or entry into the vector midgut.</text>
</comment>
<dbReference type="GO" id="GO:0055036">
    <property type="term" value="C:virion membrane"/>
    <property type="evidence" value="ECO:0007669"/>
    <property type="project" value="UniProtKB-SubCell"/>
</dbReference>
<comment type="similarity">
    <text evidence="4">Belongs to the tospovirus envelope glycoprotein family.</text>
</comment>
<organismHost>
    <name type="scientific">Thrips tabaci</name>
    <dbReference type="NCBI Taxonomy" id="161014"/>
</organismHost>
<feature type="domain" description="Bunyavirus glycoprotein G1" evidence="27">
    <location>
        <begin position="639"/>
        <end position="994"/>
    </location>
</feature>
<evidence type="ECO:0000256" key="13">
    <source>
        <dbReference type="ARBA" id="ARBA00022844"/>
    </source>
</evidence>
<evidence type="ECO:0000256" key="9">
    <source>
        <dbReference type="ARBA" id="ARBA00022595"/>
    </source>
</evidence>
<evidence type="ECO:0000256" key="24">
    <source>
        <dbReference type="ARBA" id="ARBA00046501"/>
    </source>
</evidence>
<organismHost>
    <name type="scientific">Scirtothrips dorsalis</name>
    <name type="common">Chilli thrips</name>
    <dbReference type="NCBI Taxonomy" id="163899"/>
</organismHost>
<evidence type="ECO:0000259" key="27">
    <source>
        <dbReference type="Pfam" id="PF03557"/>
    </source>
</evidence>
<evidence type="ECO:0000256" key="1">
    <source>
        <dbReference type="ARBA" id="ARBA00004244"/>
    </source>
</evidence>
<comment type="subunit">
    <text evidence="24">Homodimer; disulfide-linked. Heterodimer with Glycoprotein C. Interacts with nucleoprotein.</text>
</comment>
<keyword evidence="8" id="KW-0945">Host-virus interaction</keyword>
<feature type="transmembrane region" description="Helical" evidence="26">
    <location>
        <begin position="12"/>
        <end position="31"/>
    </location>
</feature>
<evidence type="ECO:0000256" key="14">
    <source>
        <dbReference type="ARBA" id="ARBA00022870"/>
    </source>
</evidence>
<organismHost>
    <name type="scientific">Solanum lycopersicum</name>
    <name type="common">Tomato</name>
    <name type="synonym">Lycopersicon esculentum</name>
    <dbReference type="NCBI Taxonomy" id="4081"/>
</organismHost>
<evidence type="ECO:0000256" key="22">
    <source>
        <dbReference type="ARBA" id="ARBA00045178"/>
    </source>
</evidence>
<comment type="subunit">
    <text evidence="25">Heterodimer with Glycoprotein N. Interacts with nucleoprotein.</text>
</comment>
<dbReference type="PIRSF" id="PIRSF003960">
    <property type="entry name" value="M_poly_TospoV"/>
    <property type="match status" value="1"/>
</dbReference>
<sequence length="1136" mass="127509">MMRILKLLELVVKVSLFTIALSSVLLAFLIFKATDAKVEIIRGDHPEIYDDSAENEVPTAASIQREAILETLTNLMLESRIPGTRQIREEKSTTPVSAEPTTQKTISVLDLPNNCLNASSLKCEIKGISTYNVYYQVENDGVIYSCVSDSAEGLEKCDNSLNLPKRFSKVPVIPITKLDNKRHFSVGTKFFISESLTQDNYPITYNSYPTNGTVSLQTVKLSGDCKITKSNFANPYTVSITSPEKIMGYLIKKPGENVEHKVISFSGSASITFTEEMLDGEHNLLCGDKSAKIPKTNKRVRDCIIKYSKSIYKQTACINFSWIRLILIALLIYFPIRWLVNKTTKPLFLWYDLMGLITYPVLLIINCLWKYFPFKCSNCGNLCIVTHECTKVCICNKSKASKEHSSECPILSKKADHDYNKHKWTSMEWFHLIVNTKLSLSLLKFVTEILIGLVILSQMPMSMAQTTQCLSGCFYVPGCQFLVTSKFEKCPEKDQCYCNVKEDKIIESIFGTNVVIEGPNDCIKNQNCVARPSIDNLIKCRLGCEYLDLFQNKPLYNGFSDYTGSSLGLTSVGLYEAKRLRNGIIDSYNRTDKISGMIAGDSLDKNETSIPENILPRQSLIFDSVVDGKYRYMIEQSLLGGGGTIFMLNDKTSETAKKFVIYIKSVGIHYEVSEEYTTAPIQSTHTDFYSTCTGNCDTCRENQALTGFQDSCITPTSYWGCEEAWCFAINEGATCGFCRNIYDMDKSYRIYSVLKSTIVADVCISGILGSQCSRITEEVPYENTLFQADIQADLHNDGITIGELIALGPDSHIYSGNIANLNDPVKMFGHPQLTHDGIPIFTKKTLEGDDMSWDCAAIGKKSVTIKTCGYDTYRFRSGLEQISDIPVSFKDFSSFFLEESFSLGKLKIVVDLPSDLFKVAPKKPSITSTSLNCNGCLLCGQGLSCILEFFSDLTFSTTISIDACSLSTYQLAVKKGSNKYNITMFCSASPDKKKMTLYPEGNPDLSVEVLVNNVIVEEPENIIDQNDEYAHEEQQYNSDSSAWGFWDYIKSPFNFIASYFGSFFDTIRVVLLIAFILLVIYFCSILTSICKGYVKHESYKSRSKIEDDDEPEIKAPILMKDTMTRRRQSMDFAHLV</sequence>
<dbReference type="GO" id="GO:0039654">
    <property type="term" value="P:fusion of virus membrane with host endosome membrane"/>
    <property type="evidence" value="ECO:0007669"/>
    <property type="project" value="UniProtKB-KW"/>
</dbReference>
<dbReference type="GO" id="GO:0019062">
    <property type="term" value="P:virion attachment to host cell"/>
    <property type="evidence" value="ECO:0007669"/>
    <property type="project" value="UniProtKB-KW"/>
</dbReference>
<dbReference type="Pfam" id="PF03557">
    <property type="entry name" value="Bunya_G1"/>
    <property type="match status" value="1"/>
</dbReference>
<comment type="subcellular location">
    <subcellularLocation>
        <location evidence="1">Host Golgi apparatus membrane</location>
        <topology evidence="1">Single-pass type I membrane protein</topology>
    </subcellularLocation>
    <subcellularLocation>
        <location evidence="2">Host endoplasmic reticulum membrane</location>
        <topology evidence="2">Single-pass type I membrane protein</topology>
    </subcellularLocation>
    <subcellularLocation>
        <location evidence="3">Virion membrane</location>
        <topology evidence="3">Single-pass type I membrane protein</topology>
    </subcellularLocation>
</comment>
<feature type="transmembrane region" description="Helical" evidence="26">
    <location>
        <begin position="1069"/>
        <end position="1094"/>
    </location>
</feature>
<dbReference type="InterPro" id="IPR014414">
    <property type="entry name" value="M_poly_TospoV"/>
</dbReference>
<evidence type="ECO:0000256" key="5">
    <source>
        <dbReference type="ARBA" id="ARBA00015294"/>
    </source>
</evidence>
<proteinExistence type="inferred from homology"/>
<evidence type="ECO:0000313" key="28">
    <source>
        <dbReference type="EMBL" id="QGZ12975.1"/>
    </source>
</evidence>
<reference evidence="28" key="1">
    <citation type="submission" date="2019-05" db="EMBL/GenBank/DDBJ databases">
        <title>Characterization of tomato spotted wilt virus.</title>
        <authorList>
            <person name="Aravintharaj R."/>
            <person name="Prasad Babu K."/>
            <person name="Asokan R."/>
        </authorList>
    </citation>
    <scope>NUCLEOTIDE SEQUENCE</scope>
    <source>
        <strain evidence="28">Ka-To</strain>
    </source>
</reference>
<dbReference type="GO" id="GO:0044167">
    <property type="term" value="C:host cell endoplasmic reticulum membrane"/>
    <property type="evidence" value="ECO:0007669"/>
    <property type="project" value="UniProtKB-SubCell"/>
</dbReference>